<gene>
    <name evidence="2" type="ORF">QU481_11780</name>
</gene>
<accession>A0ABT7XP51</accession>
<dbReference type="NCBIfam" id="TIGR01841">
    <property type="entry name" value="phasin"/>
    <property type="match status" value="1"/>
</dbReference>
<reference evidence="2" key="1">
    <citation type="submission" date="2023-06" db="EMBL/GenBank/DDBJ databases">
        <authorList>
            <person name="Zhang S."/>
        </authorList>
    </citation>
    <scope>NUCLEOTIDE SEQUENCE</scope>
    <source>
        <strain evidence="2">SG2303</strain>
    </source>
</reference>
<dbReference type="RefSeq" id="WP_289830206.1">
    <property type="nucleotide sequence ID" value="NZ_JAUEDK010000019.1"/>
</dbReference>
<dbReference type="Proteomes" id="UP001168540">
    <property type="component" value="Unassembled WGS sequence"/>
</dbReference>
<evidence type="ECO:0000313" key="3">
    <source>
        <dbReference type="Proteomes" id="UP001168540"/>
    </source>
</evidence>
<comment type="caution">
    <text evidence="2">The sequence shown here is derived from an EMBL/GenBank/DDBJ whole genome shotgun (WGS) entry which is preliminary data.</text>
</comment>
<dbReference type="InterPro" id="IPR010127">
    <property type="entry name" value="Phasin_subfam-1"/>
</dbReference>
<evidence type="ECO:0000313" key="2">
    <source>
        <dbReference type="EMBL" id="MDN0075573.1"/>
    </source>
</evidence>
<dbReference type="InterPro" id="IPR018968">
    <property type="entry name" value="Phasin"/>
</dbReference>
<feature type="domain" description="Phasin" evidence="1">
    <location>
        <begin position="12"/>
        <end position="102"/>
    </location>
</feature>
<proteinExistence type="predicted"/>
<dbReference type="Pfam" id="PF09361">
    <property type="entry name" value="Phasin_2"/>
    <property type="match status" value="1"/>
</dbReference>
<organism evidence="2 3">
    <name type="scientific">Crenobacter oryzisoli</name>
    <dbReference type="NCBI Taxonomy" id="3056844"/>
    <lineage>
        <taxon>Bacteria</taxon>
        <taxon>Pseudomonadati</taxon>
        <taxon>Pseudomonadota</taxon>
        <taxon>Betaproteobacteria</taxon>
        <taxon>Neisseriales</taxon>
        <taxon>Neisseriaceae</taxon>
        <taxon>Crenobacter</taxon>
    </lineage>
</organism>
<dbReference type="EMBL" id="JAUEDK010000019">
    <property type="protein sequence ID" value="MDN0075573.1"/>
    <property type="molecule type" value="Genomic_DNA"/>
</dbReference>
<sequence>MENPQFAFAPWAEVCQSQYSNTLKASSIGVECVEKIFNLQINLLKDIVNSTAEAFKGLNDVKNPQGLSEFQDALTKPTLEKSMATSNAIYELLAEAQQQILAISLAPLPEGKHPWAYHLTKSEETALKKGSQRAAEQL</sequence>
<name>A0ABT7XP51_9NEIS</name>
<keyword evidence="3" id="KW-1185">Reference proteome</keyword>
<evidence type="ECO:0000259" key="1">
    <source>
        <dbReference type="Pfam" id="PF09361"/>
    </source>
</evidence>
<protein>
    <submittedName>
        <fullName evidence="2">Phasin family protein</fullName>
    </submittedName>
</protein>